<name>A0ABV5KFG0_9ACTN</name>
<evidence type="ECO:0000313" key="3">
    <source>
        <dbReference type="EMBL" id="MFB9315484.1"/>
    </source>
</evidence>
<dbReference type="GO" id="GO:0016787">
    <property type="term" value="F:hydrolase activity"/>
    <property type="evidence" value="ECO:0007669"/>
    <property type="project" value="UniProtKB-KW"/>
</dbReference>
<dbReference type="InterPro" id="IPR016288">
    <property type="entry name" value="Beta_cellobiohydrolase"/>
</dbReference>
<protein>
    <recommendedName>
        <fullName evidence="1">Glucanase</fullName>
        <ecNumber evidence="1">3.2.1.-</ecNumber>
    </recommendedName>
</protein>
<reference evidence="3 4" key="1">
    <citation type="submission" date="2024-09" db="EMBL/GenBank/DDBJ databases">
        <authorList>
            <person name="Sun Q."/>
            <person name="Mori K."/>
        </authorList>
    </citation>
    <scope>NUCLEOTIDE SEQUENCE [LARGE SCALE GENOMIC DNA]</scope>
    <source>
        <strain evidence="3 4">JCM 9626</strain>
    </source>
</reference>
<dbReference type="EMBL" id="JBHMDG010000034">
    <property type="protein sequence ID" value="MFB9315484.1"/>
    <property type="molecule type" value="Genomic_DNA"/>
</dbReference>
<dbReference type="SUPFAM" id="SSF51989">
    <property type="entry name" value="Glycosyl hydrolases family 6, cellulases"/>
    <property type="match status" value="1"/>
</dbReference>
<dbReference type="Pfam" id="PF01341">
    <property type="entry name" value="Glyco_hydro_6"/>
    <property type="match status" value="1"/>
</dbReference>
<dbReference type="PANTHER" id="PTHR34876:SF4">
    <property type="entry name" value="1,4-BETA-D-GLUCAN CELLOBIOHYDROLASE C-RELATED"/>
    <property type="match status" value="1"/>
</dbReference>
<feature type="compositionally biased region" description="Basic and acidic residues" evidence="2">
    <location>
        <begin position="311"/>
        <end position="323"/>
    </location>
</feature>
<comment type="caution">
    <text evidence="3">The sequence shown here is derived from an EMBL/GenBank/DDBJ whole genome shotgun (WGS) entry which is preliminary data.</text>
</comment>
<feature type="chain" id="PRO_5045010133" description="Glucanase" evidence="1">
    <location>
        <begin position="25"/>
        <end position="345"/>
    </location>
</feature>
<keyword evidence="1" id="KW-0624">Polysaccharide degradation</keyword>
<dbReference type="InterPro" id="IPR036434">
    <property type="entry name" value="Beta_cellobiohydrolase_sf"/>
</dbReference>
<dbReference type="Proteomes" id="UP001589750">
    <property type="component" value="Unassembled WGS sequence"/>
</dbReference>
<sequence>MPRPSSLPSLLGLLLLLTGLSVLAPPSGTAYDPTGSTVRPAAAQPVQRASSDPRLTRGLFVDPYMPAAKAGKTYRRIGKVAQALWITDYYATPAKAKKAVADYTARAAAAKKTPIMTVYAIPGRDCGLASSGGMPTSGAYQRWVAAVAAGMKGRHAIVVLEPDAVAFMEDPRRPECQDPAPRQRLLTYAAKALHDAGAWVYIDAGHSNWQSPTVMAQRLVKSGIRYARGFSTNIGNFRPTADEISYAKSLNYQLARRKATGKRYLVETARNGVKPSADGFDVCNPLWARLGATPRLQFKGAYDGNVWIKHPGESDGDRNDDQQNCHGGPVSGKWWPQGARRLMAS</sequence>
<evidence type="ECO:0000313" key="4">
    <source>
        <dbReference type="Proteomes" id="UP001589750"/>
    </source>
</evidence>
<dbReference type="RefSeq" id="WP_140009201.1">
    <property type="nucleotide sequence ID" value="NZ_JBHMDG010000034.1"/>
</dbReference>
<accession>A0ABV5KFG0</accession>
<evidence type="ECO:0000256" key="2">
    <source>
        <dbReference type="SAM" id="MobiDB-lite"/>
    </source>
</evidence>
<keyword evidence="1 3" id="KW-0378">Hydrolase</keyword>
<feature type="signal peptide" evidence="1">
    <location>
        <begin position="1"/>
        <end position="24"/>
    </location>
</feature>
<comment type="similarity">
    <text evidence="1">Belongs to the glycosyl hydrolase family 6.</text>
</comment>
<feature type="region of interest" description="Disordered" evidence="2">
    <location>
        <begin position="311"/>
        <end position="333"/>
    </location>
</feature>
<keyword evidence="1" id="KW-0326">Glycosidase</keyword>
<dbReference type="PANTHER" id="PTHR34876">
    <property type="match status" value="1"/>
</dbReference>
<keyword evidence="4" id="KW-1185">Reference proteome</keyword>
<keyword evidence="1" id="KW-0136">Cellulose degradation</keyword>
<dbReference type="PRINTS" id="PR00733">
    <property type="entry name" value="GLHYDRLASE6"/>
</dbReference>
<dbReference type="EC" id="3.2.1.-" evidence="1"/>
<gene>
    <name evidence="3" type="ORF">ACFFRI_20735</name>
</gene>
<keyword evidence="1" id="KW-0732">Signal</keyword>
<evidence type="ECO:0000256" key="1">
    <source>
        <dbReference type="RuleBase" id="RU361186"/>
    </source>
</evidence>
<dbReference type="PIRSF" id="PIRSF001100">
    <property type="entry name" value="Beta_cellobiohydrolase"/>
    <property type="match status" value="1"/>
</dbReference>
<keyword evidence="1" id="KW-0119">Carbohydrate metabolism</keyword>
<organism evidence="3 4">
    <name type="scientific">Nocardioides plantarum</name>
    <dbReference type="NCBI Taxonomy" id="29299"/>
    <lineage>
        <taxon>Bacteria</taxon>
        <taxon>Bacillati</taxon>
        <taxon>Actinomycetota</taxon>
        <taxon>Actinomycetes</taxon>
        <taxon>Propionibacteriales</taxon>
        <taxon>Nocardioidaceae</taxon>
        <taxon>Nocardioides</taxon>
    </lineage>
</organism>
<feature type="region of interest" description="Disordered" evidence="2">
    <location>
        <begin position="31"/>
        <end position="50"/>
    </location>
</feature>
<dbReference type="Gene3D" id="3.20.20.40">
    <property type="entry name" value="1, 4-beta cellobiohydrolase"/>
    <property type="match status" value="1"/>
</dbReference>
<proteinExistence type="inferred from homology"/>